<sequence>MATEAHAGRVLAVMSRDLVGYGGQWPDIVWPNGERLAVSLVVNFEEGAEEQVGDGDPRSERMGEVISVVEPGRPDPGQEQIFAYGTRAGLWRMAGCLKQHRVPATIFFCGRAVERAPDLARMLVEDGHEAACHGWRWRPHADYESAEAEARDLDRAAAAIASATGEHPQGFFCRGAESPWTRDLLRERGYLYTSNGFDDDLPYWDAAGGQPPLLVVPYALDTNDMKFFHPNGFVRAGEMVDYVTDALDVLEDEAADGGARLLNIGFHLRIAGRPARFKAFREIVAELARRRDRLWIARRIDIARAFRERVAPP</sequence>
<dbReference type="GO" id="GO:0005975">
    <property type="term" value="P:carbohydrate metabolic process"/>
    <property type="evidence" value="ECO:0007669"/>
    <property type="project" value="InterPro"/>
</dbReference>
<dbReference type="GO" id="GO:0016810">
    <property type="term" value="F:hydrolase activity, acting on carbon-nitrogen (but not peptide) bonds"/>
    <property type="evidence" value="ECO:0007669"/>
    <property type="project" value="InterPro"/>
</dbReference>
<protein>
    <recommendedName>
        <fullName evidence="3">Chitooligosaccharide deacetylase</fullName>
    </recommendedName>
    <alternativeName>
        <fullName evidence="4">Nodulation protein B</fullName>
    </alternativeName>
</protein>
<dbReference type="EMBL" id="AVFL01000006">
    <property type="protein sequence ID" value="EWY40876.1"/>
    <property type="molecule type" value="Genomic_DNA"/>
</dbReference>
<comment type="function">
    <text evidence="1">Is involved in generating a small heat-stable compound (Nod), an acylated oligomer of N-acetylglucosamine, that stimulates mitosis in various plant protoplasts.</text>
</comment>
<comment type="caution">
    <text evidence="6">The sequence shown here is derived from an EMBL/GenBank/DDBJ whole genome shotgun (WGS) entry which is preliminary data.</text>
</comment>
<dbReference type="InterPro" id="IPR002509">
    <property type="entry name" value="NODB_dom"/>
</dbReference>
<accession>W9H7Y5</accession>
<proteinExistence type="inferred from homology"/>
<reference evidence="6 7" key="1">
    <citation type="submission" date="2013-08" db="EMBL/GenBank/DDBJ databases">
        <title>The genome sequence of Skermanella stibiiresistens.</title>
        <authorList>
            <person name="Zhu W."/>
            <person name="Wang G."/>
        </authorList>
    </citation>
    <scope>NUCLEOTIDE SEQUENCE [LARGE SCALE GENOMIC DNA]</scope>
    <source>
        <strain evidence="6 7">SB22</strain>
    </source>
</reference>
<dbReference type="Gene3D" id="3.20.20.370">
    <property type="entry name" value="Glycoside hydrolase/deacetylase"/>
    <property type="match status" value="1"/>
</dbReference>
<gene>
    <name evidence="6" type="ORF">N825_33640</name>
</gene>
<evidence type="ECO:0000256" key="2">
    <source>
        <dbReference type="ARBA" id="ARBA00010973"/>
    </source>
</evidence>
<evidence type="ECO:0000256" key="1">
    <source>
        <dbReference type="ARBA" id="ARBA00003236"/>
    </source>
</evidence>
<dbReference type="AlphaFoldDB" id="W9H7Y5"/>
<keyword evidence="7" id="KW-1185">Reference proteome</keyword>
<evidence type="ECO:0000313" key="6">
    <source>
        <dbReference type="EMBL" id="EWY40876.1"/>
    </source>
</evidence>
<dbReference type="Pfam" id="PF01522">
    <property type="entry name" value="Polysacc_deac_1"/>
    <property type="match status" value="1"/>
</dbReference>
<dbReference type="STRING" id="1385369.N825_33640"/>
<dbReference type="PROSITE" id="PS51677">
    <property type="entry name" value="NODB"/>
    <property type="match status" value="1"/>
</dbReference>
<dbReference type="PATRIC" id="fig|1385369.3.peg.2170"/>
<evidence type="ECO:0000256" key="3">
    <source>
        <dbReference type="ARBA" id="ARBA00020071"/>
    </source>
</evidence>
<dbReference type="PANTHER" id="PTHR43123">
    <property type="entry name" value="POLYSACCHARIDE DEACETYLASE-RELATED"/>
    <property type="match status" value="1"/>
</dbReference>
<feature type="domain" description="NodB homology" evidence="5">
    <location>
        <begin position="76"/>
        <end position="297"/>
    </location>
</feature>
<evidence type="ECO:0000313" key="7">
    <source>
        <dbReference type="Proteomes" id="UP000019486"/>
    </source>
</evidence>
<dbReference type="Proteomes" id="UP000019486">
    <property type="component" value="Unassembled WGS sequence"/>
</dbReference>
<dbReference type="SUPFAM" id="SSF88713">
    <property type="entry name" value="Glycoside hydrolase/deacetylase"/>
    <property type="match status" value="1"/>
</dbReference>
<organism evidence="6 7">
    <name type="scientific">Skermanella stibiiresistens SB22</name>
    <dbReference type="NCBI Taxonomy" id="1385369"/>
    <lineage>
        <taxon>Bacteria</taxon>
        <taxon>Pseudomonadati</taxon>
        <taxon>Pseudomonadota</taxon>
        <taxon>Alphaproteobacteria</taxon>
        <taxon>Rhodospirillales</taxon>
        <taxon>Azospirillaceae</taxon>
        <taxon>Skermanella</taxon>
    </lineage>
</organism>
<comment type="similarity">
    <text evidence="2">Belongs to the polysaccharide deacetylase family.</text>
</comment>
<evidence type="ECO:0000256" key="4">
    <source>
        <dbReference type="ARBA" id="ARBA00032976"/>
    </source>
</evidence>
<dbReference type="InterPro" id="IPR011330">
    <property type="entry name" value="Glyco_hydro/deAcase_b/a-brl"/>
</dbReference>
<evidence type="ECO:0000259" key="5">
    <source>
        <dbReference type="PROSITE" id="PS51677"/>
    </source>
</evidence>
<dbReference type="PANTHER" id="PTHR43123:SF1">
    <property type="entry name" value="POLYSACCHARIDE DEACETYLASE-RELATED"/>
    <property type="match status" value="1"/>
</dbReference>
<name>W9H7Y5_9PROT</name>